<organism evidence="3 4">
    <name type="scientific">Pleurostoma richardsiae</name>
    <dbReference type="NCBI Taxonomy" id="41990"/>
    <lineage>
        <taxon>Eukaryota</taxon>
        <taxon>Fungi</taxon>
        <taxon>Dikarya</taxon>
        <taxon>Ascomycota</taxon>
        <taxon>Pezizomycotina</taxon>
        <taxon>Sordariomycetes</taxon>
        <taxon>Sordariomycetidae</taxon>
        <taxon>Calosphaeriales</taxon>
        <taxon>Pleurostomataceae</taxon>
        <taxon>Pleurostoma</taxon>
    </lineage>
</organism>
<dbReference type="AlphaFoldDB" id="A0AA38VI24"/>
<dbReference type="InterPro" id="IPR011032">
    <property type="entry name" value="GroES-like_sf"/>
</dbReference>
<feature type="domain" description="Alcohol dehydrogenase-like N-terminal" evidence="2">
    <location>
        <begin position="33"/>
        <end position="148"/>
    </location>
</feature>
<reference evidence="3" key="1">
    <citation type="submission" date="2022-07" db="EMBL/GenBank/DDBJ databases">
        <title>Fungi with potential for degradation of polypropylene.</title>
        <authorList>
            <person name="Gostincar C."/>
        </authorList>
    </citation>
    <scope>NUCLEOTIDE SEQUENCE</scope>
    <source>
        <strain evidence="3">EXF-13308</strain>
    </source>
</reference>
<accession>A0AA38VI24</accession>
<dbReference type="InterPro" id="IPR013154">
    <property type="entry name" value="ADH-like_N"/>
</dbReference>
<proteinExistence type="predicted"/>
<evidence type="ECO:0000313" key="4">
    <source>
        <dbReference type="Proteomes" id="UP001174694"/>
    </source>
</evidence>
<dbReference type="SUPFAM" id="SSF51735">
    <property type="entry name" value="NAD(P)-binding Rossmann-fold domains"/>
    <property type="match status" value="1"/>
</dbReference>
<feature type="domain" description="Alcohol dehydrogenase-like C-terminal" evidence="1">
    <location>
        <begin position="198"/>
        <end position="333"/>
    </location>
</feature>
<dbReference type="InterPro" id="IPR036291">
    <property type="entry name" value="NAD(P)-bd_dom_sf"/>
</dbReference>
<dbReference type="GO" id="GO:0016491">
    <property type="term" value="F:oxidoreductase activity"/>
    <property type="evidence" value="ECO:0007669"/>
    <property type="project" value="TreeGrafter"/>
</dbReference>
<protein>
    <submittedName>
        <fullName evidence="3">Isopropanol dehydrogenase</fullName>
    </submittedName>
</protein>
<evidence type="ECO:0000259" key="1">
    <source>
        <dbReference type="Pfam" id="PF00107"/>
    </source>
</evidence>
<dbReference type="PANTHER" id="PTHR43677:SF4">
    <property type="entry name" value="QUINONE OXIDOREDUCTASE-LIKE PROTEIN 2"/>
    <property type="match status" value="1"/>
</dbReference>
<evidence type="ECO:0000259" key="2">
    <source>
        <dbReference type="Pfam" id="PF08240"/>
    </source>
</evidence>
<comment type="caution">
    <text evidence="3">The sequence shown here is derived from an EMBL/GenBank/DDBJ whole genome shotgun (WGS) entry which is preliminary data.</text>
</comment>
<evidence type="ECO:0000313" key="3">
    <source>
        <dbReference type="EMBL" id="KAJ9133391.1"/>
    </source>
</evidence>
<dbReference type="Pfam" id="PF08240">
    <property type="entry name" value="ADH_N"/>
    <property type="match status" value="1"/>
</dbReference>
<dbReference type="Gene3D" id="3.90.180.10">
    <property type="entry name" value="Medium-chain alcohol dehydrogenases, catalytic domain"/>
    <property type="match status" value="1"/>
</dbReference>
<gene>
    <name evidence="3" type="ORF">NKR23_g10801</name>
</gene>
<dbReference type="SUPFAM" id="SSF50129">
    <property type="entry name" value="GroES-like"/>
    <property type="match status" value="1"/>
</dbReference>
<keyword evidence="4" id="KW-1185">Reference proteome</keyword>
<sequence>MSQKQPSVNRAVWLSSFEELPKVVDLPVPEATAGTVVIQVLATPIAPYTHLAHSGKLPQLNIQLPLVPNPNAVGRIKALGPDAVRVKPGQLVYYDSTVHGRDNADVIIMTGHHGGESPEGRKLMQGEWRDGSLQQYQKVPLENVYPLDEQRLIGELGYSPEVLQSIAYFSVASGAILEAADVKVGETVIVGPCAGSFGGLAVELALASGAKVIGVGKFENELQELQGKLNNPNFSYVVMTGDEDADTGAILKATPQGLGADVVSDWSPGHLDSPPFLYTTVRALKTEGRVVVSGGTPGNIRIPYTLMVHKGLRLRGKWMCSRKTLERLIRMVEQGQINLGTGSNTEVASFSLDQHHEAVEYASKHGGWRRFTVVKPNA</sequence>
<dbReference type="GO" id="GO:0005739">
    <property type="term" value="C:mitochondrion"/>
    <property type="evidence" value="ECO:0007669"/>
    <property type="project" value="TreeGrafter"/>
</dbReference>
<dbReference type="Proteomes" id="UP001174694">
    <property type="component" value="Unassembled WGS sequence"/>
</dbReference>
<dbReference type="InterPro" id="IPR013149">
    <property type="entry name" value="ADH-like_C"/>
</dbReference>
<dbReference type="EMBL" id="JANBVO010000050">
    <property type="protein sequence ID" value="KAJ9133391.1"/>
    <property type="molecule type" value="Genomic_DNA"/>
</dbReference>
<dbReference type="CDD" id="cd05188">
    <property type="entry name" value="MDR"/>
    <property type="match status" value="1"/>
</dbReference>
<name>A0AA38VI24_9PEZI</name>
<dbReference type="Gene3D" id="3.40.50.720">
    <property type="entry name" value="NAD(P)-binding Rossmann-like Domain"/>
    <property type="match status" value="1"/>
</dbReference>
<dbReference type="PANTHER" id="PTHR43677">
    <property type="entry name" value="SHORT-CHAIN DEHYDROGENASE/REDUCTASE"/>
    <property type="match status" value="1"/>
</dbReference>
<dbReference type="Pfam" id="PF00107">
    <property type="entry name" value="ADH_zinc_N"/>
    <property type="match status" value="1"/>
</dbReference>
<dbReference type="InterPro" id="IPR051397">
    <property type="entry name" value="Zn-ADH-like_protein"/>
</dbReference>